<sequence length="39" mass="4607">MFVYSNFASLPDKTFQNAKLSENKIENTKVIYSLRYQSM</sequence>
<evidence type="ECO:0000313" key="1">
    <source>
        <dbReference type="EMBL" id="KAF7771397.1"/>
    </source>
</evidence>
<name>A0AAD4FS08_9GAMM</name>
<evidence type="ECO:0000313" key="2">
    <source>
        <dbReference type="Proteomes" id="UP000016487"/>
    </source>
</evidence>
<dbReference type="Proteomes" id="UP000016487">
    <property type="component" value="Unassembled WGS sequence"/>
</dbReference>
<comment type="caution">
    <text evidence="1">The sequence shown here is derived from an EMBL/GenBank/DDBJ whole genome shotgun (WGS) entry which is preliminary data.</text>
</comment>
<reference evidence="1" key="1">
    <citation type="journal article" date="2012" name="J. Bacteriol.">
        <title>Genome sequences of type strains of seven species of the marine bacterium Pseudoalteromonas.</title>
        <authorList>
            <person name="Xie B.B."/>
            <person name="Shu Y.L."/>
            <person name="Qin Q.L."/>
            <person name="Rong J.C."/>
            <person name="Zhang X.Y."/>
            <person name="Chen X.L."/>
            <person name="Shi M."/>
            <person name="He H.L."/>
            <person name="Zhou B.C."/>
            <person name="Zhang Y.Z."/>
        </authorList>
    </citation>
    <scope>NUCLEOTIDE SEQUENCE</scope>
    <source>
        <strain evidence="1">DSM 8771</strain>
    </source>
</reference>
<protein>
    <submittedName>
        <fullName evidence="1">Uncharacterized protein</fullName>
    </submittedName>
</protein>
<dbReference type="EMBL" id="AHBZ03000016">
    <property type="protein sequence ID" value="KAF7771397.1"/>
    <property type="molecule type" value="Genomic_DNA"/>
</dbReference>
<proteinExistence type="predicted"/>
<dbReference type="AlphaFoldDB" id="A0AAD4FS08"/>
<reference evidence="1" key="2">
    <citation type="submission" date="2015-03" db="EMBL/GenBank/DDBJ databases">
        <title>Genome sequence of Pseudoalteromonas citrea.</title>
        <authorList>
            <person name="Xie B.-B."/>
            <person name="Rong J.-C."/>
            <person name="Qin Q.-L."/>
            <person name="Zhang Y.-Z."/>
        </authorList>
    </citation>
    <scope>NUCLEOTIDE SEQUENCE</scope>
    <source>
        <strain evidence="1">DSM 8771</strain>
    </source>
</reference>
<accession>A0AAD4FS08</accession>
<gene>
    <name evidence="1" type="ORF">PCIT_a3966</name>
</gene>
<organism evidence="1 2">
    <name type="scientific">Pseudoalteromonas citrea</name>
    <dbReference type="NCBI Taxonomy" id="43655"/>
    <lineage>
        <taxon>Bacteria</taxon>
        <taxon>Pseudomonadati</taxon>
        <taxon>Pseudomonadota</taxon>
        <taxon>Gammaproteobacteria</taxon>
        <taxon>Alteromonadales</taxon>
        <taxon>Pseudoalteromonadaceae</taxon>
        <taxon>Pseudoalteromonas</taxon>
    </lineage>
</organism>